<evidence type="ECO:0000256" key="2">
    <source>
        <dbReference type="SAM" id="Phobius"/>
    </source>
</evidence>
<feature type="region of interest" description="Disordered" evidence="1">
    <location>
        <begin position="82"/>
        <end position="101"/>
    </location>
</feature>
<protein>
    <submittedName>
        <fullName evidence="3">Uncharacterized protein</fullName>
    </submittedName>
</protein>
<gene>
    <name evidence="3" type="ORF">BA896_008150</name>
</gene>
<evidence type="ECO:0000313" key="3">
    <source>
        <dbReference type="EMBL" id="OFJ48879.1"/>
    </source>
</evidence>
<feature type="transmembrane region" description="Helical" evidence="2">
    <location>
        <begin position="26"/>
        <end position="55"/>
    </location>
</feature>
<keyword evidence="2" id="KW-0812">Transmembrane</keyword>
<evidence type="ECO:0000256" key="1">
    <source>
        <dbReference type="SAM" id="MobiDB-lite"/>
    </source>
</evidence>
<dbReference type="AlphaFoldDB" id="A0A1E8PTE7"/>
<reference evidence="3 4" key="1">
    <citation type="submission" date="2016-10" db="EMBL/GenBank/DDBJ databases">
        <title>Updated version of Genome Assembly of Janthinobacterium lividum ERGS5:01.</title>
        <authorList>
            <person name="Kumar R."/>
            <person name="Acharya V."/>
            <person name="Singh D."/>
        </authorList>
    </citation>
    <scope>NUCLEOTIDE SEQUENCE [LARGE SCALE GENOMIC DNA]</scope>
    <source>
        <strain evidence="3 4">ERGS5:01</strain>
    </source>
</reference>
<dbReference type="Proteomes" id="UP000092634">
    <property type="component" value="Unassembled WGS sequence"/>
</dbReference>
<accession>A0A1E8PTE7</accession>
<organism evidence="3 4">
    <name type="scientific">Janthinobacterium lividum</name>
    <dbReference type="NCBI Taxonomy" id="29581"/>
    <lineage>
        <taxon>Bacteria</taxon>
        <taxon>Pseudomonadati</taxon>
        <taxon>Pseudomonadota</taxon>
        <taxon>Betaproteobacteria</taxon>
        <taxon>Burkholderiales</taxon>
        <taxon>Oxalobacteraceae</taxon>
        <taxon>Janthinobacterium</taxon>
    </lineage>
</organism>
<keyword evidence="2" id="KW-0472">Membrane</keyword>
<name>A0A1E8PTE7_9BURK</name>
<proteinExistence type="predicted"/>
<evidence type="ECO:0000313" key="4">
    <source>
        <dbReference type="Proteomes" id="UP000092634"/>
    </source>
</evidence>
<keyword evidence="2" id="KW-1133">Transmembrane helix</keyword>
<sequence length="101" mass="10962">MSTFASALYAVSAPVLEISLLNTLQLVLVIVAVGAFSLLFKPLLVGIARAMVLLVRPKLSREERQARQQMREARALQRTLGKMDGVSPSNAAELRALSTRA</sequence>
<comment type="caution">
    <text evidence="3">The sequence shown here is derived from an EMBL/GenBank/DDBJ whole genome shotgun (WGS) entry which is preliminary data.</text>
</comment>
<dbReference type="EMBL" id="MAQB02000001">
    <property type="protein sequence ID" value="OFJ48879.1"/>
    <property type="molecule type" value="Genomic_DNA"/>
</dbReference>